<dbReference type="PANTHER" id="PTHR42781">
    <property type="entry name" value="SPERMIDINE/PUTRESCINE IMPORT ATP-BINDING PROTEIN POTA"/>
    <property type="match status" value="1"/>
</dbReference>
<protein>
    <recommendedName>
        <fullName evidence="7">Molybdate/tungstate import ATP-binding protein WtpC</fullName>
        <ecNumber evidence="6">7.3.2.6</ecNumber>
    </recommendedName>
</protein>
<dbReference type="InterPro" id="IPR003593">
    <property type="entry name" value="AAA+_ATPase"/>
</dbReference>
<proteinExistence type="inferred from homology"/>
<dbReference type="RefSeq" id="WP_012901547.1">
    <property type="nucleotide sequence ID" value="NC_013665.1"/>
</dbReference>
<dbReference type="InterPro" id="IPR027417">
    <property type="entry name" value="P-loop_NTPase"/>
</dbReference>
<dbReference type="PATRIC" id="fig|304371.9.peg.2872"/>
<dbReference type="AlphaFoldDB" id="D1Z2F5"/>
<dbReference type="InterPro" id="IPR003439">
    <property type="entry name" value="ABC_transporter-like_ATP-bd"/>
</dbReference>
<dbReference type="STRING" id="304371.MCP_2805"/>
<keyword evidence="1" id="KW-0813">Transport</keyword>
<dbReference type="Proteomes" id="UP000001882">
    <property type="component" value="Chromosome"/>
</dbReference>
<evidence type="ECO:0000256" key="1">
    <source>
        <dbReference type="ARBA" id="ARBA00022448"/>
    </source>
</evidence>
<keyword evidence="11" id="KW-1185">Reference proteome</keyword>
<evidence type="ECO:0000256" key="4">
    <source>
        <dbReference type="ARBA" id="ARBA00038307"/>
    </source>
</evidence>
<dbReference type="EMBL" id="AP011532">
    <property type="protein sequence ID" value="BAI62877.1"/>
    <property type="molecule type" value="Genomic_DNA"/>
</dbReference>
<dbReference type="CDD" id="cd03260">
    <property type="entry name" value="ABC_PstB_phosphate_transporter"/>
    <property type="match status" value="1"/>
</dbReference>
<dbReference type="SUPFAM" id="SSF52540">
    <property type="entry name" value="P-loop containing nucleoside triphosphate hydrolases"/>
    <property type="match status" value="1"/>
</dbReference>
<evidence type="ECO:0000256" key="3">
    <source>
        <dbReference type="ARBA" id="ARBA00022840"/>
    </source>
</evidence>
<gene>
    <name evidence="10" type="ordered locus">MCP_2805</name>
</gene>
<comment type="catalytic activity">
    <reaction evidence="8">
        <text>tungstate(in) + ATP + H2O = tungstate(out) + ADP + phosphate + H(+)</text>
        <dbReference type="Rhea" id="RHEA:35027"/>
        <dbReference type="ChEBI" id="CHEBI:15377"/>
        <dbReference type="ChEBI" id="CHEBI:15378"/>
        <dbReference type="ChEBI" id="CHEBI:30616"/>
        <dbReference type="ChEBI" id="CHEBI:43474"/>
        <dbReference type="ChEBI" id="CHEBI:46502"/>
        <dbReference type="ChEBI" id="CHEBI:456216"/>
        <dbReference type="EC" id="7.3.2.6"/>
    </reaction>
</comment>
<dbReference type="PANTHER" id="PTHR42781:SF9">
    <property type="entry name" value="AMINO ACID ABC TRANSPORTER, ATP-BINDING PROTEIN-RELATED"/>
    <property type="match status" value="1"/>
</dbReference>
<dbReference type="Gene3D" id="3.40.50.300">
    <property type="entry name" value="P-loop containing nucleotide triphosphate hydrolases"/>
    <property type="match status" value="1"/>
</dbReference>
<sequence length="238" mass="26240">MITARGISRSVNGRYILKSIDLEVKDGEVLAVVGPSGSGKTSLLRILNMLERDYQGSVLIGGRDIRDSGMAVRRSMAMVFQKPVVFSMSVYENVAYGLKLRKVPKAEIDARVKEVLALLDMSGKESEYARHLSGGESQRIAFARAYVVKPKLLFLDEPTANLDRQNVAIIEKAVRDINKRYGTTVVIVTHNMAQAKRLADRIAVVIDGELVETGTVKDILEKPADPRTKAFVSGDMVF</sequence>
<dbReference type="GO" id="GO:0035435">
    <property type="term" value="P:phosphate ion transmembrane transport"/>
    <property type="evidence" value="ECO:0007669"/>
    <property type="project" value="InterPro"/>
</dbReference>
<dbReference type="InParanoid" id="D1Z2F5"/>
<evidence type="ECO:0000259" key="9">
    <source>
        <dbReference type="PROSITE" id="PS50893"/>
    </source>
</evidence>
<dbReference type="PROSITE" id="PS00211">
    <property type="entry name" value="ABC_TRANSPORTER_1"/>
    <property type="match status" value="1"/>
</dbReference>
<organism evidence="10 11">
    <name type="scientific">Methanocella paludicola (strain DSM 17711 / JCM 13418 / NBRC 101707 / SANAE)</name>
    <dbReference type="NCBI Taxonomy" id="304371"/>
    <lineage>
        <taxon>Archaea</taxon>
        <taxon>Methanobacteriati</taxon>
        <taxon>Methanobacteriota</taxon>
        <taxon>Stenosarchaea group</taxon>
        <taxon>Methanomicrobia</taxon>
        <taxon>Methanocellales</taxon>
        <taxon>Methanocellaceae</taxon>
        <taxon>Methanocella</taxon>
    </lineage>
</organism>
<dbReference type="InterPro" id="IPR050093">
    <property type="entry name" value="ABC_SmlMolc_Importer"/>
</dbReference>
<comment type="similarity">
    <text evidence="4">Belongs to the ABC transporter superfamily. Sulfate/tungstate importer (TC 3.A.1.6) family.</text>
</comment>
<dbReference type="KEGG" id="mpd:MCP_2805"/>
<reference evidence="10 11" key="1">
    <citation type="journal article" date="2007" name="Appl. Environ. Microbiol.">
        <title>Isolation of key methanogens for global methane emission from rice paddy fields: a novel isolate affiliated with the clone cluster rice cluster I.</title>
        <authorList>
            <person name="Sakai S."/>
            <person name="Imachi H."/>
            <person name="Sekiguchi Y."/>
            <person name="Ohashi A."/>
            <person name="Harada H."/>
            <person name="Kamagata Y."/>
        </authorList>
    </citation>
    <scope>NUCLEOTIDE SEQUENCE [LARGE SCALE GENOMIC DNA]</scope>
    <source>
        <strain evidence="11">DSM 17711 / JCM 13418 / NBRC 101707 / SANAE</strain>
    </source>
</reference>
<dbReference type="Pfam" id="PF00005">
    <property type="entry name" value="ABC_tran"/>
    <property type="match status" value="1"/>
</dbReference>
<name>D1Z2F5_METPS</name>
<reference evidence="10 11" key="2">
    <citation type="journal article" date="2008" name="Int. J. Syst. Evol. Microbiol.">
        <title>Methanocella paludicola gen. nov., sp. nov., a methane-producing archaeon, the first isolate of the lineage 'Rice Cluster I', and proposal of the new archaeal order Methanocellales ord. nov.</title>
        <authorList>
            <person name="Sakai S."/>
            <person name="Imachi H."/>
            <person name="Hanada S."/>
            <person name="Ohashi A."/>
            <person name="Harada H."/>
            <person name="Kamagata Y."/>
        </authorList>
    </citation>
    <scope>NUCLEOTIDE SEQUENCE [LARGE SCALE GENOMIC DNA]</scope>
    <source>
        <strain evidence="11">DSM 17711 / JCM 13418 / NBRC 101707 / SANAE</strain>
    </source>
</reference>
<keyword evidence="2" id="KW-0547">Nucleotide-binding</keyword>
<evidence type="ECO:0000313" key="10">
    <source>
        <dbReference type="EMBL" id="BAI62877.1"/>
    </source>
</evidence>
<keyword evidence="3" id="KW-0067">ATP-binding</keyword>
<evidence type="ECO:0000256" key="7">
    <source>
        <dbReference type="ARBA" id="ARBA00041133"/>
    </source>
</evidence>
<dbReference type="GO" id="GO:0016020">
    <property type="term" value="C:membrane"/>
    <property type="evidence" value="ECO:0007669"/>
    <property type="project" value="InterPro"/>
</dbReference>
<dbReference type="GO" id="GO:1901238">
    <property type="term" value="F:ABC-type tungstate transporter activity"/>
    <property type="evidence" value="ECO:0007669"/>
    <property type="project" value="UniProtKB-EC"/>
</dbReference>
<dbReference type="InterPro" id="IPR005670">
    <property type="entry name" value="PstB-like"/>
</dbReference>
<dbReference type="eggNOG" id="arCOG00175">
    <property type="taxonomic scope" value="Archaea"/>
</dbReference>
<evidence type="ECO:0000256" key="6">
    <source>
        <dbReference type="ARBA" id="ARBA00039025"/>
    </source>
</evidence>
<accession>D1Z2F5</accession>
<dbReference type="GO" id="GO:0005315">
    <property type="term" value="F:phosphate transmembrane transporter activity"/>
    <property type="evidence" value="ECO:0007669"/>
    <property type="project" value="InterPro"/>
</dbReference>
<evidence type="ECO:0000256" key="5">
    <source>
        <dbReference type="ARBA" id="ARBA00038781"/>
    </source>
</evidence>
<comment type="subunit">
    <text evidence="5">The complex is composed of two ATP-binding proteins (WtpC), two transmembrane proteins (WtpB) and a solute-binding protein (WtpA).</text>
</comment>
<dbReference type="InterPro" id="IPR017871">
    <property type="entry name" value="ABC_transporter-like_CS"/>
</dbReference>
<evidence type="ECO:0000256" key="8">
    <source>
        <dbReference type="ARBA" id="ARBA00047936"/>
    </source>
</evidence>
<evidence type="ECO:0000256" key="2">
    <source>
        <dbReference type="ARBA" id="ARBA00022741"/>
    </source>
</evidence>
<dbReference type="SMART" id="SM00382">
    <property type="entry name" value="AAA"/>
    <property type="match status" value="1"/>
</dbReference>
<dbReference type="EC" id="7.3.2.6" evidence="6"/>
<dbReference type="OrthoDB" id="31298at2157"/>
<reference evidence="11" key="3">
    <citation type="journal article" date="2011" name="PLoS ONE">
        <title>Genome sequence of a mesophilic hydrogenotrophic methanogen Methanocella paludicola, the first cultivated representative of the order Methanocellales.</title>
        <authorList>
            <person name="Sakai S."/>
            <person name="Takaki Y."/>
            <person name="Shimamura S."/>
            <person name="Sekine M."/>
            <person name="Tajima T."/>
            <person name="Kosugi H."/>
            <person name="Ichikawa N."/>
            <person name="Tasumi E."/>
            <person name="Hiraki A.T."/>
            <person name="Shimizu A."/>
            <person name="Kato Y."/>
            <person name="Nishiko R."/>
            <person name="Mori K."/>
            <person name="Fujita N."/>
            <person name="Imachi H."/>
            <person name="Takai K."/>
        </authorList>
    </citation>
    <scope>NUCLEOTIDE SEQUENCE [LARGE SCALE GENOMIC DNA]</scope>
    <source>
        <strain evidence="11">DSM 17711 / JCM 13418 / NBRC 101707 / SANAE</strain>
    </source>
</reference>
<feature type="domain" description="ABC transporter" evidence="9">
    <location>
        <begin position="2"/>
        <end position="232"/>
    </location>
</feature>
<dbReference type="PROSITE" id="PS50893">
    <property type="entry name" value="ABC_TRANSPORTER_2"/>
    <property type="match status" value="1"/>
</dbReference>
<dbReference type="GeneID" id="8682487"/>
<dbReference type="GO" id="GO:0016887">
    <property type="term" value="F:ATP hydrolysis activity"/>
    <property type="evidence" value="ECO:0007669"/>
    <property type="project" value="InterPro"/>
</dbReference>
<evidence type="ECO:0000313" key="11">
    <source>
        <dbReference type="Proteomes" id="UP000001882"/>
    </source>
</evidence>
<dbReference type="GO" id="GO:0005524">
    <property type="term" value="F:ATP binding"/>
    <property type="evidence" value="ECO:0007669"/>
    <property type="project" value="UniProtKB-KW"/>
</dbReference>